<dbReference type="PANTHER" id="PTHR10219">
    <property type="entry name" value="GLYCOLIPID TRANSFER PROTEIN-RELATED"/>
    <property type="match status" value="1"/>
</dbReference>
<dbReference type="GO" id="GO:0005829">
    <property type="term" value="C:cytosol"/>
    <property type="evidence" value="ECO:0007669"/>
    <property type="project" value="TreeGrafter"/>
</dbReference>
<evidence type="ECO:0000313" key="3">
    <source>
        <dbReference type="EMBL" id="CAE0485909.1"/>
    </source>
</evidence>
<dbReference type="InterPro" id="IPR014830">
    <property type="entry name" value="Glycolipid_transfer_prot_dom"/>
</dbReference>
<gene>
    <name evidence="3" type="ORF">DTER00134_LOCUS948</name>
</gene>
<dbReference type="SUPFAM" id="SSF110004">
    <property type="entry name" value="Glycolipid transfer protein, GLTP"/>
    <property type="match status" value="1"/>
</dbReference>
<dbReference type="GO" id="GO:0016020">
    <property type="term" value="C:membrane"/>
    <property type="evidence" value="ECO:0007669"/>
    <property type="project" value="TreeGrafter"/>
</dbReference>
<proteinExistence type="predicted"/>
<protein>
    <recommendedName>
        <fullName evidence="2">Glycolipid transfer protein domain-containing protein</fullName>
    </recommendedName>
</protein>
<dbReference type="FunFam" id="1.10.3520.10:FF:000001">
    <property type="entry name" value="Pleckstrin domain-containing family A member 8"/>
    <property type="match status" value="1"/>
</dbReference>
<evidence type="ECO:0000256" key="1">
    <source>
        <dbReference type="ARBA" id="ARBA00022448"/>
    </source>
</evidence>
<feature type="domain" description="Glycolipid transfer protein" evidence="2">
    <location>
        <begin position="29"/>
        <end position="166"/>
    </location>
</feature>
<name>A0A7S3VH09_DUNTE</name>
<accession>A0A7S3VH09</accession>
<keyword evidence="1" id="KW-0813">Transport</keyword>
<dbReference type="GO" id="GO:1902387">
    <property type="term" value="F:ceramide 1-phosphate binding"/>
    <property type="evidence" value="ECO:0007669"/>
    <property type="project" value="TreeGrafter"/>
</dbReference>
<dbReference type="Gene3D" id="1.10.3520.10">
    <property type="entry name" value="Glycolipid transfer protein"/>
    <property type="match status" value="1"/>
</dbReference>
<dbReference type="Pfam" id="PF08718">
    <property type="entry name" value="GLTP"/>
    <property type="match status" value="1"/>
</dbReference>
<evidence type="ECO:0000259" key="2">
    <source>
        <dbReference type="Pfam" id="PF08718"/>
    </source>
</evidence>
<dbReference type="EMBL" id="HBIP01002312">
    <property type="protein sequence ID" value="CAE0485909.1"/>
    <property type="molecule type" value="Transcribed_RNA"/>
</dbReference>
<dbReference type="AlphaFoldDB" id="A0A7S3VH09"/>
<organism evidence="3">
    <name type="scientific">Dunaliella tertiolecta</name>
    <name type="common">Green alga</name>
    <dbReference type="NCBI Taxonomy" id="3047"/>
    <lineage>
        <taxon>Eukaryota</taxon>
        <taxon>Viridiplantae</taxon>
        <taxon>Chlorophyta</taxon>
        <taxon>core chlorophytes</taxon>
        <taxon>Chlorophyceae</taxon>
        <taxon>CS clade</taxon>
        <taxon>Chlamydomonadales</taxon>
        <taxon>Dunaliellaceae</taxon>
        <taxon>Dunaliella</taxon>
    </lineage>
</organism>
<sequence>MAAESSSKQSLIQAITARVPSVRDGNGFILTAPFLDTCRMVLPVVDKLGAAFKLVEYDISGNIQRLESKIPQDAERYQRLFTIVQDEVVAGTHNDSSSCTKGLLWLKRAMEFITAVMQRMLTEPLHKAVADVYRETLMQYHGFMVSSAFTLAFKFVPTREQFVASLDTSEHDNLDQQVKDFVEAFGPLLKEIHGFMVSTMPDLEKEIASLRTVTFSGLWQTPNLQSVEVSWCFFPAG</sequence>
<reference evidence="3" key="1">
    <citation type="submission" date="2021-01" db="EMBL/GenBank/DDBJ databases">
        <authorList>
            <person name="Corre E."/>
            <person name="Pelletier E."/>
            <person name="Niang G."/>
            <person name="Scheremetjew M."/>
            <person name="Finn R."/>
            <person name="Kale V."/>
            <person name="Holt S."/>
            <person name="Cochrane G."/>
            <person name="Meng A."/>
            <person name="Brown T."/>
            <person name="Cohen L."/>
        </authorList>
    </citation>
    <scope>NUCLEOTIDE SEQUENCE</scope>
    <source>
        <strain evidence="3">CCMP1320</strain>
    </source>
</reference>
<dbReference type="GO" id="GO:1902388">
    <property type="term" value="F:ceramide 1-phosphate transfer activity"/>
    <property type="evidence" value="ECO:0007669"/>
    <property type="project" value="TreeGrafter"/>
</dbReference>
<dbReference type="InterPro" id="IPR036497">
    <property type="entry name" value="GLTP_sf"/>
</dbReference>
<dbReference type="PANTHER" id="PTHR10219:SF25">
    <property type="entry name" value="PLECKSTRIN HOMOLOGY DOMAIN-CONTAINING FAMILY A MEMBER 8"/>
    <property type="match status" value="1"/>
</dbReference>